<dbReference type="GO" id="GO:0003677">
    <property type="term" value="F:DNA binding"/>
    <property type="evidence" value="ECO:0007669"/>
    <property type="project" value="InterPro"/>
</dbReference>
<dbReference type="Pfam" id="PF01507">
    <property type="entry name" value="PAPS_reduct"/>
    <property type="match status" value="1"/>
</dbReference>
<proteinExistence type="predicted"/>
<gene>
    <name evidence="4" type="ORF">NCTC12119_01759</name>
</gene>
<dbReference type="InterPro" id="IPR002500">
    <property type="entry name" value="PAPS_reduct_dom"/>
</dbReference>
<dbReference type="InterPro" id="IPR014729">
    <property type="entry name" value="Rossmann-like_a/b/a_fold"/>
</dbReference>
<evidence type="ECO:0000313" key="5">
    <source>
        <dbReference type="Proteomes" id="UP000255528"/>
    </source>
</evidence>
<dbReference type="Pfam" id="PF05869">
    <property type="entry name" value="Dam"/>
    <property type="match status" value="1"/>
</dbReference>
<dbReference type="GO" id="GO:0009007">
    <property type="term" value="F:site-specific DNA-methyltransferase (adenine-specific) activity"/>
    <property type="evidence" value="ECO:0007669"/>
    <property type="project" value="InterPro"/>
</dbReference>
<dbReference type="AlphaFoldDB" id="A0A381C619"/>
<dbReference type="InterPro" id="IPR002052">
    <property type="entry name" value="DNA_methylase_N6_adenine_CS"/>
</dbReference>
<name>A0A381C619_9ENTR</name>
<reference evidence="4 5" key="1">
    <citation type="submission" date="2018-06" db="EMBL/GenBank/DDBJ databases">
        <authorList>
            <consortium name="Pathogen Informatics"/>
            <person name="Doyle S."/>
        </authorList>
    </citation>
    <scope>NUCLEOTIDE SEQUENCE [LARGE SCALE GENOMIC DNA]</scope>
    <source>
        <strain evidence="4 5">NCTC12119</strain>
    </source>
</reference>
<dbReference type="NCBIfam" id="TIGR01712">
    <property type="entry name" value="phage_N6A_met"/>
    <property type="match status" value="1"/>
</dbReference>
<evidence type="ECO:0000313" key="4">
    <source>
        <dbReference type="EMBL" id="SUW63272.1"/>
    </source>
</evidence>
<dbReference type="Gene3D" id="3.40.50.620">
    <property type="entry name" value="HUPs"/>
    <property type="match status" value="1"/>
</dbReference>
<dbReference type="InterPro" id="IPR008593">
    <property type="entry name" value="Dam_MeTrfase"/>
</dbReference>
<organism evidence="4 5">
    <name type="scientific">Buttiauxella agrestis</name>
    <dbReference type="NCBI Taxonomy" id="82977"/>
    <lineage>
        <taxon>Bacteria</taxon>
        <taxon>Pseudomonadati</taxon>
        <taxon>Pseudomonadota</taxon>
        <taxon>Gammaproteobacteria</taxon>
        <taxon>Enterobacterales</taxon>
        <taxon>Enterobacteriaceae</taxon>
        <taxon>Buttiauxella</taxon>
    </lineage>
</organism>
<evidence type="ECO:0000256" key="2">
    <source>
        <dbReference type="ARBA" id="ARBA00022679"/>
    </source>
</evidence>
<protein>
    <submittedName>
        <fullName evidence="4">PUA domain (Predicted RNA-binding domain)</fullName>
    </submittedName>
</protein>
<dbReference type="PROSITE" id="PS00092">
    <property type="entry name" value="N6_MTASE"/>
    <property type="match status" value="1"/>
</dbReference>
<dbReference type="Proteomes" id="UP000255528">
    <property type="component" value="Unassembled WGS sequence"/>
</dbReference>
<keyword evidence="2" id="KW-0808">Transferase</keyword>
<feature type="domain" description="Phosphoadenosine phosphosulphate reductase" evidence="3">
    <location>
        <begin position="4"/>
        <end position="61"/>
    </location>
</feature>
<evidence type="ECO:0000256" key="1">
    <source>
        <dbReference type="ARBA" id="ARBA00022603"/>
    </source>
</evidence>
<keyword evidence="1" id="KW-0489">Methyltransferase</keyword>
<dbReference type="GO" id="GO:0032259">
    <property type="term" value="P:methylation"/>
    <property type="evidence" value="ECO:0007669"/>
    <property type="project" value="UniProtKB-KW"/>
</dbReference>
<accession>A0A381C619</accession>
<dbReference type="SUPFAM" id="SSF52402">
    <property type="entry name" value="Adenine nucleotide alpha hydrolases-like"/>
    <property type="match status" value="1"/>
</dbReference>
<evidence type="ECO:0000259" key="3">
    <source>
        <dbReference type="Pfam" id="PF01507"/>
    </source>
</evidence>
<dbReference type="GO" id="GO:0009307">
    <property type="term" value="P:DNA restriction-modification system"/>
    <property type="evidence" value="ECO:0007669"/>
    <property type="project" value="InterPro"/>
</dbReference>
<sequence length="588" mass="66294">MTIHVVSFSGGRTSAYLVHLMEQRRAAGESVHYTFMDTGAEHPKTYEFIRNLVNYWNIPLVCLRVVINPELGSANSYRIVEISEIGPDLQPWRDISSKYGMPYFGGPLCTRAMKTEVFKRYCVDKFGKDGYHTWLGIRVDEPKRLIERARVNYLADISPFEKQDVLAWWKEQPFDLQIPEHLGNCVFCIKKGLNKIALAARDEPELASDFWEMINAPAVRDVEGRQYDGSIMYRKHHSLESVIALFAEHSRAEIASTIRGGGGYESGSCTESCEALTCDIDEEGNDLPEETQLKNISPYCLALNDLRQRPSHKLKEVGDQWRTPDLLFWGINAMFGPLVLDLFADDSNAKCPTWYTAEDNSLTQDWSERLADLGGAAFANPPYSRSSYHEKQAITGMTHIINHALAMREKGGRYVFLIKAATSETWWPDSADHIAFIRGRIGFDLPSWFIPADDKQQPSGAFFAGAIAVFDKTWRGERFSYIQRTDLEAKGSAFMALVQFAAGRIQPAAVEAAPESKPVTVIAEQQPEEERIYPLEVNLLIGDLPELGKLQSAKQQQVKGHIYSRWLERASREEIIGEVRALIVGIAA</sequence>
<dbReference type="EMBL" id="UIGI01000001">
    <property type="protein sequence ID" value="SUW63272.1"/>
    <property type="molecule type" value="Genomic_DNA"/>
</dbReference>